<reference evidence="4" key="1">
    <citation type="journal article" date="2023" name="Commun. Biol.">
        <title>Genome analysis of Parmales, the sister group of diatoms, reveals the evolutionary specialization of diatoms from phago-mixotrophs to photoautotrophs.</title>
        <authorList>
            <person name="Ban H."/>
            <person name="Sato S."/>
            <person name="Yoshikawa S."/>
            <person name="Yamada K."/>
            <person name="Nakamura Y."/>
            <person name="Ichinomiya M."/>
            <person name="Sato N."/>
            <person name="Blanc-Mathieu R."/>
            <person name="Endo H."/>
            <person name="Kuwata A."/>
            <person name="Ogata H."/>
        </authorList>
    </citation>
    <scope>NUCLEOTIDE SEQUENCE [LARGE SCALE GENOMIC DNA]</scope>
</reference>
<protein>
    <recommendedName>
        <fullName evidence="2">RAP domain-containing protein</fullName>
    </recommendedName>
</protein>
<dbReference type="InterPro" id="IPR013584">
    <property type="entry name" value="RAP"/>
</dbReference>
<dbReference type="OrthoDB" id="10478379at2759"/>
<dbReference type="EMBL" id="BRYA01000136">
    <property type="protein sequence ID" value="GMI40786.1"/>
    <property type="molecule type" value="Genomic_DNA"/>
</dbReference>
<feature type="compositionally biased region" description="Basic and acidic residues" evidence="1">
    <location>
        <begin position="361"/>
        <end position="371"/>
    </location>
</feature>
<feature type="region of interest" description="Disordered" evidence="1">
    <location>
        <begin position="769"/>
        <end position="795"/>
    </location>
</feature>
<keyword evidence="4" id="KW-1185">Reference proteome</keyword>
<dbReference type="Proteomes" id="UP001165065">
    <property type="component" value="Unassembled WGS sequence"/>
</dbReference>
<proteinExistence type="predicted"/>
<evidence type="ECO:0000256" key="1">
    <source>
        <dbReference type="SAM" id="MobiDB-lite"/>
    </source>
</evidence>
<feature type="region of interest" description="Disordered" evidence="1">
    <location>
        <begin position="728"/>
        <end position="748"/>
    </location>
</feature>
<feature type="compositionally biased region" description="Basic and acidic residues" evidence="1">
    <location>
        <begin position="735"/>
        <end position="748"/>
    </location>
</feature>
<sequence>MPTLKPGYHKQHFHHKSIRSLGSSRDALGLLNLVQTSFPTLNINSYERILYYLTSLREHRETILNNPNFTLLLHQVRTKLCPRTPTGSHNTQYSPPPPPKGLKTFHSILKSLTALDERDLASHLACTTYPVECDGDVDDFVNAMKEGEGFGRIIEEHITGIIEALPPTLPRQYIDNPNVIISLFSSPTFASLCLSSASSSNYAASVSRWSSRLPQYVLVHKDFKTHFKVGVRNRQYAKTLRDIIAKGRGGKGEAEIIAGFLRGKEEGEEGGGGEFWFHATTGFLKELMEKSPSSAIKVVNERVFIEHALPEIARIGGSTEKHKSRTAMRLGKIAQYSEDLRRTLESIGIDSPGEVSQNESEDARTGNEVDKQISSVVSGSSTSGASSGLKLAQELLKVHESKRTVFTLANYARLFTEIHLGLAGSADSKVALRNSPLFERAVEDVLGTWRKPGMQFSNGKPRDYVDCLLALHRMRVKPKNHVLQLLLVTVRRSEYDFEAMEKLFLTDFLNHPSTFVRIELLREIGRHRHMHIFKGRSKKSLRQHKGLLELIEQFSNHPGPDMRANMLFFWNGFVSLIDSGRVMYREGANKDKIALLHRLNTLAKFDPFINIHPNQPQTRMALLKEEDARHCEEVAIERQEERMKFSMLLRDKADTLLEISEVLTSLNFENSVDVPISSDGFTHGGGNLPPVTGGSGFNVDVAHVTGWRRIAVCYVNDFRHEYQCYTKNRGGGGKEGMERGGGRESRHVNDSASIDSIFQAHLASPRKYTSSWDEFDSPGSTAYDTQEGAALSQPGNITSGDLLATNLSGEAVALEKGQNVEVTLKSGTPYYAVIEELDEIGGGVSVKYIDGSFENEVETSRIKVLSGSTSGNGGSGDEGVLRYNLSQISSSEIRKLSVLQSLGWTVVLIPSHEWNELEGRNEKKKLYLSAKLREVGMDVGGGLVKGVFMSIFGRNEGGGGEGKRGRRDGGGD</sequence>
<accession>A0A9W7L9W6</accession>
<dbReference type="AlphaFoldDB" id="A0A9W7L9W6"/>
<comment type="caution">
    <text evidence="3">The sequence shown here is derived from an EMBL/GenBank/DDBJ whole genome shotgun (WGS) entry which is preliminary data.</text>
</comment>
<evidence type="ECO:0000313" key="3">
    <source>
        <dbReference type="EMBL" id="GMI40786.1"/>
    </source>
</evidence>
<evidence type="ECO:0000259" key="2">
    <source>
        <dbReference type="Pfam" id="PF08373"/>
    </source>
</evidence>
<feature type="domain" description="RAP" evidence="2">
    <location>
        <begin position="885"/>
        <end position="929"/>
    </location>
</feature>
<name>A0A9W7L9W6_9STRA</name>
<dbReference type="Pfam" id="PF08373">
    <property type="entry name" value="RAP"/>
    <property type="match status" value="1"/>
</dbReference>
<feature type="compositionally biased region" description="Polar residues" evidence="1">
    <location>
        <begin position="769"/>
        <end position="784"/>
    </location>
</feature>
<gene>
    <name evidence="3" type="ORF">TrCOL_g380</name>
</gene>
<feature type="region of interest" description="Disordered" evidence="1">
    <location>
        <begin position="347"/>
        <end position="371"/>
    </location>
</feature>
<organism evidence="3 4">
    <name type="scientific">Triparma columacea</name>
    <dbReference type="NCBI Taxonomy" id="722753"/>
    <lineage>
        <taxon>Eukaryota</taxon>
        <taxon>Sar</taxon>
        <taxon>Stramenopiles</taxon>
        <taxon>Ochrophyta</taxon>
        <taxon>Bolidophyceae</taxon>
        <taxon>Parmales</taxon>
        <taxon>Triparmaceae</taxon>
        <taxon>Triparma</taxon>
    </lineage>
</organism>
<evidence type="ECO:0000313" key="4">
    <source>
        <dbReference type="Proteomes" id="UP001165065"/>
    </source>
</evidence>